<dbReference type="EMBL" id="DAAMGM010000032">
    <property type="protein sequence ID" value="HAC6576968.1"/>
    <property type="molecule type" value="Genomic_DNA"/>
</dbReference>
<comment type="caution">
    <text evidence="1">The sequence shown here is derived from an EMBL/GenBank/DDBJ whole genome shotgun (WGS) entry which is preliminary data.</text>
</comment>
<organism evidence="1">
    <name type="scientific">Salmonella enterica</name>
    <name type="common">Salmonella choleraesuis</name>
    <dbReference type="NCBI Taxonomy" id="28901"/>
    <lineage>
        <taxon>Bacteria</taxon>
        <taxon>Pseudomonadati</taxon>
        <taxon>Pseudomonadota</taxon>
        <taxon>Gammaproteobacteria</taxon>
        <taxon>Enterobacterales</taxon>
        <taxon>Enterobacteriaceae</taxon>
        <taxon>Salmonella</taxon>
    </lineage>
</organism>
<accession>A0A701ZI43</accession>
<reference evidence="1" key="2">
    <citation type="submission" date="2018-07" db="EMBL/GenBank/DDBJ databases">
        <authorList>
            <consortium name="NCBI Pathogen Detection Project"/>
        </authorList>
    </citation>
    <scope>NUCLEOTIDE SEQUENCE</scope>
    <source>
        <strain evidence="1">232-84</strain>
    </source>
</reference>
<proteinExistence type="predicted"/>
<sequence>MFCDPVFAEVCTGKRINRPDNRRFFQVVKRGAVNDSMEQEGDYASAAGAERKNCFCVKKDFCEPALSRFACLLPLFCQCLLAEERESLFCVSDIQPCGNGKARFVLVQRPALQRSVFRLWASGG</sequence>
<name>A0A701ZI43_SALER</name>
<gene>
    <name evidence="1" type="ORF">G0B27_22850</name>
</gene>
<dbReference type="AlphaFoldDB" id="A0A701ZI43"/>
<protein>
    <submittedName>
        <fullName evidence="1">Uncharacterized protein</fullName>
    </submittedName>
</protein>
<evidence type="ECO:0000313" key="1">
    <source>
        <dbReference type="EMBL" id="HAC6576968.1"/>
    </source>
</evidence>
<reference evidence="1" key="1">
    <citation type="journal article" date="2018" name="Genome Biol.">
        <title>SKESA: strategic k-mer extension for scrupulous assemblies.</title>
        <authorList>
            <person name="Souvorov A."/>
            <person name="Agarwala R."/>
            <person name="Lipman D.J."/>
        </authorList>
    </citation>
    <scope>NUCLEOTIDE SEQUENCE</scope>
    <source>
        <strain evidence="1">232-84</strain>
    </source>
</reference>